<evidence type="ECO:0000313" key="2">
    <source>
        <dbReference type="Proteomes" id="UP000516173"/>
    </source>
</evidence>
<sequence length="81" mass="8699">MTVNVWCLLAITIPATITVVRELASVCRDIARRNRIERLVHLAPGTLRLTDTTGDGDSLYIGFTDTADGSIDTATSGIHGE</sequence>
<reference evidence="1 2" key="1">
    <citation type="submission" date="2020-08" db="EMBL/GenBank/DDBJ databases">
        <title>Genome Sequencing of Nocardia wallacei strain FMUON74 and assembly.</title>
        <authorList>
            <person name="Toyokawa M."/>
            <person name="Uesaka K."/>
        </authorList>
    </citation>
    <scope>NUCLEOTIDE SEQUENCE [LARGE SCALE GENOMIC DNA]</scope>
    <source>
        <strain evidence="1 2">FMUON74</strain>
    </source>
</reference>
<proteinExistence type="predicted"/>
<dbReference type="GeneID" id="80345538"/>
<evidence type="ECO:0000313" key="1">
    <source>
        <dbReference type="EMBL" id="BCK53148.1"/>
    </source>
</evidence>
<organism evidence="1 2">
    <name type="scientific">Nocardia wallacei</name>
    <dbReference type="NCBI Taxonomy" id="480035"/>
    <lineage>
        <taxon>Bacteria</taxon>
        <taxon>Bacillati</taxon>
        <taxon>Actinomycetota</taxon>
        <taxon>Actinomycetes</taxon>
        <taxon>Mycobacteriales</taxon>
        <taxon>Nocardiaceae</taxon>
        <taxon>Nocardia</taxon>
    </lineage>
</organism>
<dbReference type="Proteomes" id="UP000516173">
    <property type="component" value="Chromosome"/>
</dbReference>
<dbReference type="EMBL" id="AP023396">
    <property type="protein sequence ID" value="BCK53148.1"/>
    <property type="molecule type" value="Genomic_DNA"/>
</dbReference>
<dbReference type="RefSeq" id="WP_187686742.1">
    <property type="nucleotide sequence ID" value="NZ_AP023396.1"/>
</dbReference>
<gene>
    <name evidence="1" type="ORF">NWFMUON74_09200</name>
</gene>
<dbReference type="AlphaFoldDB" id="A0A7G1KDF0"/>
<dbReference type="KEGG" id="nwl:NWFMUON74_09200"/>
<protein>
    <submittedName>
        <fullName evidence="1">Uncharacterized protein</fullName>
    </submittedName>
</protein>
<keyword evidence="2" id="KW-1185">Reference proteome</keyword>
<name>A0A7G1KDF0_9NOCA</name>
<accession>A0A7G1KDF0</accession>